<name>A0A120CUB4_HYPSL</name>
<dbReference type="PATRIC" id="fig|121290.4.peg.1455"/>
<feature type="chain" id="PRO_5007163951" description="Autotransporter domain-containing protein" evidence="1">
    <location>
        <begin position="45"/>
        <end position="1328"/>
    </location>
</feature>
<evidence type="ECO:0000313" key="3">
    <source>
        <dbReference type="EMBL" id="KWT65997.1"/>
    </source>
</evidence>
<evidence type="ECO:0000256" key="1">
    <source>
        <dbReference type="SAM" id="SignalP"/>
    </source>
</evidence>
<protein>
    <recommendedName>
        <fullName evidence="2">Autotransporter domain-containing protein</fullName>
    </recommendedName>
</protein>
<feature type="signal peptide" evidence="1">
    <location>
        <begin position="1"/>
        <end position="44"/>
    </location>
</feature>
<dbReference type="InterPro" id="IPR006315">
    <property type="entry name" value="OM_autotransptr_brl_dom"/>
</dbReference>
<dbReference type="Pfam" id="PF03797">
    <property type="entry name" value="Autotransporter"/>
    <property type="match status" value="1"/>
</dbReference>
<organism evidence="3 4">
    <name type="scientific">Hyphomicrobium sulfonivorans</name>
    <dbReference type="NCBI Taxonomy" id="121290"/>
    <lineage>
        <taxon>Bacteria</taxon>
        <taxon>Pseudomonadati</taxon>
        <taxon>Pseudomonadota</taxon>
        <taxon>Alphaproteobacteria</taxon>
        <taxon>Hyphomicrobiales</taxon>
        <taxon>Hyphomicrobiaceae</taxon>
        <taxon>Hyphomicrobium</taxon>
    </lineage>
</organism>
<dbReference type="NCBIfam" id="TIGR01414">
    <property type="entry name" value="autotrans_barl"/>
    <property type="match status" value="2"/>
</dbReference>
<dbReference type="STRING" id="121290.APY04_2584"/>
<reference evidence="3 4" key="1">
    <citation type="submission" date="2015-10" db="EMBL/GenBank/DDBJ databases">
        <title>Transcriptomic analysis of a linuron degrading triple-species bacterial consortium.</title>
        <authorList>
            <person name="Albers P."/>
        </authorList>
    </citation>
    <scope>NUCLEOTIDE SEQUENCE [LARGE SCALE GENOMIC DNA]</scope>
    <source>
        <strain evidence="3 4">WDL6</strain>
    </source>
</reference>
<dbReference type="InterPro" id="IPR036709">
    <property type="entry name" value="Autotransporte_beta_dom_sf"/>
</dbReference>
<dbReference type="Gene3D" id="2.40.128.130">
    <property type="entry name" value="Autotransporter beta-domain"/>
    <property type="match status" value="1"/>
</dbReference>
<dbReference type="SUPFAM" id="SSF103515">
    <property type="entry name" value="Autotransporter"/>
    <property type="match status" value="1"/>
</dbReference>
<feature type="domain" description="Autotransporter" evidence="2">
    <location>
        <begin position="1048"/>
        <end position="1328"/>
    </location>
</feature>
<dbReference type="OrthoDB" id="7872833at2"/>
<proteinExistence type="predicted"/>
<dbReference type="Proteomes" id="UP000059074">
    <property type="component" value="Unassembled WGS sequence"/>
</dbReference>
<evidence type="ECO:0000259" key="2">
    <source>
        <dbReference type="PROSITE" id="PS51208"/>
    </source>
</evidence>
<dbReference type="EMBL" id="LMTR01000074">
    <property type="protein sequence ID" value="KWT65997.1"/>
    <property type="molecule type" value="Genomic_DNA"/>
</dbReference>
<keyword evidence="4" id="KW-1185">Reference proteome</keyword>
<dbReference type="InterPro" id="IPR005546">
    <property type="entry name" value="Autotransporte_beta"/>
</dbReference>
<evidence type="ECO:0000313" key="4">
    <source>
        <dbReference type="Proteomes" id="UP000059074"/>
    </source>
</evidence>
<dbReference type="SUPFAM" id="SSF51126">
    <property type="entry name" value="Pectin lyase-like"/>
    <property type="match status" value="1"/>
</dbReference>
<accession>A0A120CUB4</accession>
<dbReference type="SMART" id="SM00869">
    <property type="entry name" value="Autotransporter"/>
    <property type="match status" value="1"/>
</dbReference>
<dbReference type="InterPro" id="IPR011050">
    <property type="entry name" value="Pectin_lyase_fold/virulence"/>
</dbReference>
<dbReference type="RefSeq" id="WP_068463125.1">
    <property type="nucleotide sequence ID" value="NZ_LMTR01000074.1"/>
</dbReference>
<dbReference type="GO" id="GO:0019867">
    <property type="term" value="C:outer membrane"/>
    <property type="evidence" value="ECO:0007669"/>
    <property type="project" value="InterPro"/>
</dbReference>
<comment type="caution">
    <text evidence="3">The sequence shown here is derived from an EMBL/GenBank/DDBJ whole genome shotgun (WGS) entry which is preliminary data.</text>
</comment>
<gene>
    <name evidence="3" type="ORF">APY04_2584</name>
</gene>
<sequence length="1328" mass="134896">MSRVSSNNVDVSTQNAAAGFRLSSFRRALLLSAVTALTLSSAQAATWTGGAGNDDWFNPNNWRSYSGNPISPSAEAAIIDNGASVMINGQNGSTSQLNLTKGKLTIMGGSVFTLTSNNIRLAEYGGGEATLIVTGTGTSVTMNSTMHIGGRDGGNALLQLGGGASLKANTLSIGAETAGSSIFAIGGVEGAAAAGTGTLTLASYGSVLFNGKGTVVFNHTGTDYQFGSVFASQGGIVDDSQSVIRHIAGTTTLTGDSVRFRGGTEVLGGTLYVNSTLGGTMDVSGTGTLAGTGTVGRTTQATSGGTVELLRTTTIGNGGTLAPGGATTIGTINVAGDLNFEDGSNYRVRIAEDGVSDKTVVGGNLSIDSGANVQVAYDSGITYQSGWKYNILEYGGTLSGQFAAIQDSILLSYALDYSEAGKVGFKISLVGDNGGGVVVGDWFTPETWTDGIVPDATHTAVIDRDRDIVVDGRTDAVTQNIAFGTADGGGTLTIKNGGKLQAGGQHIFGDYYYAYLGNHVDGPAQIFVQGAGSTLSFINPANDKSVPVVYVGYRTGSSMTISAGGKVIDAESVYFDNHGASSTMLTITGAGSELALSGTGTSPGTVGIKQARIANGGRIDTKGGTITVGRSTIGEHWMEVDGQTTTVDTGTLSIARASPPVGGEMHAHVTVSNGATVTATKVDIASGFASSNSANTFGTLNIGAAAGEAAKAAGKIVITPDANPANYSGLTFGQGTGALVFNHTSQNYDFAANIRKDGVPGSASIQQLAGNTTYSGDGSAFVGTTTVSGGTLLVTNNLASTFAVSGTGILGGTGTIGSAAAGTEANPVAASLVTIGSGGTLAPGLSATMGTLNVAGDLAFETGSTYRVRIGEEGVNDSVSVGGDVTIAQGAKMTVAYSSGITFADGWKYKVLSYGGALTGSFDDIQDSVLLTYALTHKENDKALELAISLVDDGTEPSGPDPDATLKPFGKTANQIATAGAIDSLGQTNALWLAAASTPDEETVRKAFDQLSGAQHVSTRAAFVQDSRLVREAINNRLRSEDLHTKRAGGERASFWASGFGSWGETEGSNGIDTVDRTTGGFLVGADAPTVDIWRMGVLGGYSNSSFNTALSGTKADTFHFGGYAGAQWEKLAFRSGVTYAWHDVSSQRGVGFGTVLGDFAERLKGEYNGHSLQAFGELSYSFDVARGTTIDPYANFAHVQVITNAFTESGGLAALSVARDTLNTSFSTVGMRVASTLALGGATAVVRGGIGWQHAFGDVALHSVHTFAAGGDDFTVAGTPIAQDAAVVEAGLDLKLTPAASAGVAYSGQFGDRTTDNSFNARLKVGF</sequence>
<keyword evidence="1" id="KW-0732">Signal</keyword>
<dbReference type="PROSITE" id="PS51208">
    <property type="entry name" value="AUTOTRANSPORTER"/>
    <property type="match status" value="1"/>
</dbReference>